<feature type="binding site" evidence="6">
    <location>
        <position position="184"/>
    </location>
    <ligand>
        <name>NAD(+)</name>
        <dbReference type="ChEBI" id="CHEBI:57540"/>
    </ligand>
</feature>
<dbReference type="Pfam" id="PF01513">
    <property type="entry name" value="NAD_kinase"/>
    <property type="match status" value="1"/>
</dbReference>
<dbReference type="InterPro" id="IPR016064">
    <property type="entry name" value="NAD/diacylglycerol_kinase_sf"/>
</dbReference>
<organism evidence="7">
    <name type="scientific">Candidatus Aschnera chinzeii</name>
    <dbReference type="NCBI Taxonomy" id="1485666"/>
    <lineage>
        <taxon>Bacteria</taxon>
        <taxon>Pseudomonadati</taxon>
        <taxon>Pseudomonadota</taxon>
        <taxon>Gammaproteobacteria</taxon>
        <taxon>Enterobacterales</taxon>
        <taxon>Enterobacteriaceae</taxon>
        <taxon>Candidatus Aschnera</taxon>
    </lineage>
</organism>
<feature type="binding site" evidence="6">
    <location>
        <position position="219"/>
    </location>
    <ligand>
        <name>NAD(+)</name>
        <dbReference type="ChEBI" id="CHEBI:57540"/>
    </ligand>
</feature>
<evidence type="ECO:0000256" key="1">
    <source>
        <dbReference type="ARBA" id="ARBA00022679"/>
    </source>
</evidence>
<feature type="binding site" evidence="6">
    <location>
        <begin position="195"/>
        <end position="200"/>
    </location>
    <ligand>
        <name>NAD(+)</name>
        <dbReference type="ChEBI" id="CHEBI:57540"/>
    </ligand>
</feature>
<dbReference type="GO" id="GO:0003951">
    <property type="term" value="F:NAD+ kinase activity"/>
    <property type="evidence" value="ECO:0007669"/>
    <property type="project" value="UniProtKB-UniRule"/>
</dbReference>
<comment type="function">
    <text evidence="6">Involved in the regulation of the intracellular balance of NAD and NADP, and is a key enzyme in the biosynthesis of NADP. Catalyzes specifically the phosphorylation on 2'-hydroxyl of the adenosine moiety of NAD to yield NADP.</text>
</comment>
<evidence type="ECO:0000256" key="6">
    <source>
        <dbReference type="HAMAP-Rule" id="MF_00361"/>
    </source>
</evidence>
<dbReference type="InterPro" id="IPR017437">
    <property type="entry name" value="ATP-NAD_kinase_PpnK-typ_C"/>
</dbReference>
<comment type="caution">
    <text evidence="6">Lacks conserved residue(s) required for the propagation of feature annotation.</text>
</comment>
<comment type="similarity">
    <text evidence="6">Belongs to the NAD kinase family.</text>
</comment>
<dbReference type="Pfam" id="PF20143">
    <property type="entry name" value="NAD_kinase_C"/>
    <property type="match status" value="1"/>
</dbReference>
<comment type="cofactor">
    <cofactor evidence="6">
        <name>a divalent metal cation</name>
        <dbReference type="ChEBI" id="CHEBI:60240"/>
    </cofactor>
</comment>
<comment type="catalytic activity">
    <reaction evidence="5 6">
        <text>NAD(+) + ATP = ADP + NADP(+) + H(+)</text>
        <dbReference type="Rhea" id="RHEA:18629"/>
        <dbReference type="ChEBI" id="CHEBI:15378"/>
        <dbReference type="ChEBI" id="CHEBI:30616"/>
        <dbReference type="ChEBI" id="CHEBI:57540"/>
        <dbReference type="ChEBI" id="CHEBI:58349"/>
        <dbReference type="ChEBI" id="CHEBI:456216"/>
        <dbReference type="EC" id="2.7.1.23"/>
    </reaction>
</comment>
<evidence type="ECO:0000256" key="4">
    <source>
        <dbReference type="ARBA" id="ARBA00023027"/>
    </source>
</evidence>
<dbReference type="Gene3D" id="3.40.50.10330">
    <property type="entry name" value="Probable inorganic polyphosphate/atp-NAD kinase, domain 1"/>
    <property type="match status" value="1"/>
</dbReference>
<dbReference type="InterPro" id="IPR017438">
    <property type="entry name" value="ATP-NAD_kinase_N"/>
</dbReference>
<name>A0AAT9G3U4_9ENTR</name>
<dbReference type="GO" id="GO:0046872">
    <property type="term" value="F:metal ion binding"/>
    <property type="evidence" value="ECO:0007669"/>
    <property type="project" value="UniProtKB-UniRule"/>
</dbReference>
<reference evidence="7" key="1">
    <citation type="journal article" date="2023" name="Front. Microbiol.">
        <title>Genome analysis of Candidatus Aschnera chinzeii, the bacterial endosymbiont of the blood-sucking bat fly Penicillidia jenynsii (Insecta: Diptera: Nycteribiidae).</title>
        <authorList>
            <person name="Koga R."/>
            <person name="Moriyama M."/>
            <person name="Nozaki T."/>
            <person name="Fukatsu T."/>
        </authorList>
    </citation>
    <scope>NUCLEOTIDE SEQUENCE</scope>
    <source>
        <strain evidence="7">Kw-01</strain>
    </source>
</reference>
<keyword evidence="6" id="KW-0067">ATP-binding</keyword>
<dbReference type="NCBIfam" id="NF002306">
    <property type="entry name" value="PRK01231.1"/>
    <property type="match status" value="1"/>
</dbReference>
<gene>
    <name evidence="6 7" type="primary">nadK</name>
    <name evidence="7" type="ORF">ACHINZ_0620</name>
</gene>
<proteinExistence type="inferred from homology"/>
<evidence type="ECO:0000256" key="2">
    <source>
        <dbReference type="ARBA" id="ARBA00022777"/>
    </source>
</evidence>
<sequence length="299" mass="33958">MLTSKTAQKNNFQIIGIIGSYKSQDILKTHKKLYQWLINHNYTVIIENNIAQKLNLKNVYAEKVNKIGKLANLIIVIGGDGNMLNAARYISRYQKNIIGINHGNLGFLTDLQSHNALKQLSKIFLGEYLEEERLLLNIIINQENYKIRKSTAINEVILRSNKITQMIDFQVYIDDNFAFAQRSDGLIISTPTGSTAYSLSAGGPILSPSLTAITLIPMLPHTLSSRPLVIDGSSKIKIKLTQNNINCKISCDNHIHLTIHDKDEILIEKSNKKLKLIHPKDYNYFNLLNLKLNWLKKTF</sequence>
<protein>
    <recommendedName>
        <fullName evidence="6">NAD kinase</fullName>
        <ecNumber evidence="6">2.7.1.23</ecNumber>
    </recommendedName>
    <alternativeName>
        <fullName evidence="6">ATP-dependent NAD kinase</fullName>
    </alternativeName>
</protein>
<keyword evidence="1 6" id="KW-0808">Transferase</keyword>
<keyword evidence="2 6" id="KW-0418">Kinase</keyword>
<feature type="binding site" evidence="6">
    <location>
        <begin position="80"/>
        <end position="81"/>
    </location>
    <ligand>
        <name>NAD(+)</name>
        <dbReference type="ChEBI" id="CHEBI:57540"/>
    </ligand>
</feature>
<dbReference type="Gene3D" id="2.60.200.30">
    <property type="entry name" value="Probable inorganic polyphosphate/atp-NAD kinase, domain 2"/>
    <property type="match status" value="1"/>
</dbReference>
<dbReference type="NCBIfam" id="NF002893">
    <property type="entry name" value="PRK03378.1"/>
    <property type="match status" value="1"/>
</dbReference>
<dbReference type="EC" id="2.7.1.23" evidence="6"/>
<reference evidence="7" key="2">
    <citation type="submission" date="2023-10" db="EMBL/GenBank/DDBJ databases">
        <authorList>
            <person name="Koga R."/>
            <person name="Fukatsu T."/>
        </authorList>
    </citation>
    <scope>NUCLEOTIDE SEQUENCE</scope>
    <source>
        <strain evidence="7">Kw-01</strain>
    </source>
</reference>
<comment type="subcellular location">
    <subcellularLocation>
        <location evidence="6">Cytoplasm</location>
    </subcellularLocation>
</comment>
<feature type="binding site" evidence="6">
    <location>
        <begin position="154"/>
        <end position="155"/>
    </location>
    <ligand>
        <name>NAD(+)</name>
        <dbReference type="ChEBI" id="CHEBI:57540"/>
    </ligand>
</feature>
<dbReference type="GO" id="GO:0051287">
    <property type="term" value="F:NAD binding"/>
    <property type="evidence" value="ECO:0007669"/>
    <property type="project" value="UniProtKB-ARBA"/>
</dbReference>
<keyword evidence="3 6" id="KW-0521">NADP</keyword>
<evidence type="ECO:0000313" key="7">
    <source>
        <dbReference type="EMBL" id="BET44392.1"/>
    </source>
</evidence>
<keyword evidence="6" id="KW-0963">Cytoplasm</keyword>
<feature type="active site" description="Proton acceptor" evidence="6">
    <location>
        <position position="80"/>
    </location>
</feature>
<dbReference type="GO" id="GO:0019674">
    <property type="term" value="P:NAD+ metabolic process"/>
    <property type="evidence" value="ECO:0007669"/>
    <property type="project" value="InterPro"/>
</dbReference>
<evidence type="ECO:0000256" key="5">
    <source>
        <dbReference type="ARBA" id="ARBA00047925"/>
    </source>
</evidence>
<dbReference type="AlphaFoldDB" id="A0AAT9G3U4"/>
<dbReference type="PANTHER" id="PTHR20275:SF0">
    <property type="entry name" value="NAD KINASE"/>
    <property type="match status" value="1"/>
</dbReference>
<feature type="binding site" evidence="6">
    <location>
        <position position="182"/>
    </location>
    <ligand>
        <name>NAD(+)</name>
        <dbReference type="ChEBI" id="CHEBI:57540"/>
    </ligand>
</feature>
<dbReference type="PANTHER" id="PTHR20275">
    <property type="entry name" value="NAD KINASE"/>
    <property type="match status" value="1"/>
</dbReference>
<dbReference type="GO" id="GO:0005524">
    <property type="term" value="F:ATP binding"/>
    <property type="evidence" value="ECO:0007669"/>
    <property type="project" value="UniProtKB-KW"/>
</dbReference>
<dbReference type="GO" id="GO:0005737">
    <property type="term" value="C:cytoplasm"/>
    <property type="evidence" value="ECO:0007669"/>
    <property type="project" value="UniProtKB-SubCell"/>
</dbReference>
<dbReference type="SUPFAM" id="SSF111331">
    <property type="entry name" value="NAD kinase/diacylglycerol kinase-like"/>
    <property type="match status" value="1"/>
</dbReference>
<keyword evidence="4 6" id="KW-0520">NAD</keyword>
<evidence type="ECO:0000256" key="3">
    <source>
        <dbReference type="ARBA" id="ARBA00022857"/>
    </source>
</evidence>
<keyword evidence="6" id="KW-0547">Nucleotide-binding</keyword>
<dbReference type="EMBL" id="AP028961">
    <property type="protein sequence ID" value="BET44392.1"/>
    <property type="molecule type" value="Genomic_DNA"/>
</dbReference>
<dbReference type="GO" id="GO:0006741">
    <property type="term" value="P:NADP+ biosynthetic process"/>
    <property type="evidence" value="ECO:0007669"/>
    <property type="project" value="UniProtKB-UniRule"/>
</dbReference>
<dbReference type="InterPro" id="IPR002504">
    <property type="entry name" value="NADK"/>
</dbReference>
<dbReference type="HAMAP" id="MF_00361">
    <property type="entry name" value="NAD_kinase"/>
    <property type="match status" value="1"/>
</dbReference>
<accession>A0AAT9G3U4</accession>